<keyword evidence="4" id="KW-1185">Reference proteome</keyword>
<dbReference type="InterPro" id="IPR014729">
    <property type="entry name" value="Rossmann-like_a/b/a_fold"/>
</dbReference>
<proteinExistence type="predicted"/>
<sequence>MDIMIDEALKEKYKNLKSFLKSLGSVAVAYSGGVDSTFLVKVAYDVLGEKALAVTATSSTYPKRELEDAKRFIKEIGAKHIIIESEELEIEGFNKNPVDRCYYCKKELFEKIWKVAKAHGIEHVADGSNFDDLNDFRPGMKAACELNVVSPLKVAKLTKEDIRKLSKYLGLPTWQKPAYACLSSRIPYGEEITKEKLEMIEKAEDYLIELGFRQVRVRFHGNQLARIEIGKEEFGRFLDERIIENVKNKLKEIGFVYVTLDLEGYRTGSMNLSIKNVSEKNLSEV</sequence>
<dbReference type="InterPro" id="IPR052188">
    <property type="entry name" value="Ni-pincer_cofactor_biosynth"/>
</dbReference>
<reference evidence="3 4" key="1">
    <citation type="submission" date="2018-12" db="EMBL/GenBank/DDBJ databases">
        <title>Genome sequence from the cellulolytic species, Caldicellulosiruptor changbaiensis.</title>
        <authorList>
            <person name="Blumer-Schuette S.E."/>
            <person name="Mendoza C."/>
        </authorList>
    </citation>
    <scope>NUCLEOTIDE SEQUENCE [LARGE SCALE GENOMIC DNA]</scope>
    <source>
        <strain evidence="3 4">CBS-Z</strain>
    </source>
</reference>
<dbReference type="InterPro" id="IPR005232">
    <property type="entry name" value="LarE"/>
</dbReference>
<dbReference type="Pfam" id="PF02540">
    <property type="entry name" value="NAD_synthase"/>
    <property type="match status" value="1"/>
</dbReference>
<accession>A0A3T0D6X6</accession>
<dbReference type="GO" id="GO:0006163">
    <property type="term" value="P:purine nucleotide metabolic process"/>
    <property type="evidence" value="ECO:0007669"/>
    <property type="project" value="UniProtKB-ARBA"/>
</dbReference>
<dbReference type="NCBIfam" id="TIGR00268">
    <property type="entry name" value="ATP-dependent sacrificial sulfur transferase LarE"/>
    <property type="match status" value="1"/>
</dbReference>
<organism evidence="3 4">
    <name type="scientific">Caldicellulosiruptor changbaiensis</name>
    <dbReference type="NCBI Taxonomy" id="1222016"/>
    <lineage>
        <taxon>Bacteria</taxon>
        <taxon>Bacillati</taxon>
        <taxon>Bacillota</taxon>
        <taxon>Bacillota incertae sedis</taxon>
        <taxon>Caldicellulosiruptorales</taxon>
        <taxon>Caldicellulosiruptoraceae</taxon>
        <taxon>Caldicellulosiruptor</taxon>
    </lineage>
</organism>
<evidence type="ECO:0000259" key="2">
    <source>
        <dbReference type="Pfam" id="PF02540"/>
    </source>
</evidence>
<dbReference type="PANTHER" id="PTHR43169:SF2">
    <property type="entry name" value="NAD_GMP SYNTHASE DOMAIN-CONTAINING PROTEIN"/>
    <property type="match status" value="1"/>
</dbReference>
<dbReference type="CDD" id="cd01990">
    <property type="entry name" value="LarE-like"/>
    <property type="match status" value="1"/>
</dbReference>
<evidence type="ECO:0000313" key="4">
    <source>
        <dbReference type="Proteomes" id="UP000282930"/>
    </source>
</evidence>
<feature type="domain" description="NAD/GMP synthase" evidence="2">
    <location>
        <begin position="25"/>
        <end position="85"/>
    </location>
</feature>
<dbReference type="PIRSF" id="PIRSF006661">
    <property type="entry name" value="PP-lp_UCP006661"/>
    <property type="match status" value="1"/>
</dbReference>
<evidence type="ECO:0000313" key="3">
    <source>
        <dbReference type="EMBL" id="AZT90602.1"/>
    </source>
</evidence>
<evidence type="ECO:0000256" key="1">
    <source>
        <dbReference type="PIRSR" id="PIRSR006661-1"/>
    </source>
</evidence>
<dbReference type="AlphaFoldDB" id="A0A3T0D6X6"/>
<dbReference type="GO" id="GO:0016783">
    <property type="term" value="F:sulfurtransferase activity"/>
    <property type="evidence" value="ECO:0007669"/>
    <property type="project" value="InterPro"/>
</dbReference>
<dbReference type="SUPFAM" id="SSF52402">
    <property type="entry name" value="Adenine nucleotide alpha hydrolases-like"/>
    <property type="match status" value="1"/>
</dbReference>
<protein>
    <submittedName>
        <fullName evidence="3">ATP-dependent sacrificial sulfur transferase LarE</fullName>
    </submittedName>
</protein>
<feature type="active site" description="Nucleophile and sulfur donor" evidence="1">
    <location>
        <position position="181"/>
    </location>
</feature>
<dbReference type="Gene3D" id="3.40.50.620">
    <property type="entry name" value="HUPs"/>
    <property type="match status" value="1"/>
</dbReference>
<name>A0A3T0D6X6_9FIRM</name>
<dbReference type="PANTHER" id="PTHR43169">
    <property type="entry name" value="EXSB FAMILY PROTEIN"/>
    <property type="match status" value="1"/>
</dbReference>
<dbReference type="Proteomes" id="UP000282930">
    <property type="component" value="Chromosome"/>
</dbReference>
<dbReference type="InterPro" id="IPR022310">
    <property type="entry name" value="NAD/GMP_synthase"/>
</dbReference>
<keyword evidence="3" id="KW-0808">Transferase</keyword>
<dbReference type="KEGG" id="ccha:ELD05_08065"/>
<dbReference type="RefSeq" id="WP_127352020.1">
    <property type="nucleotide sequence ID" value="NZ_CP034791.1"/>
</dbReference>
<gene>
    <name evidence="3" type="primary">larE</name>
    <name evidence="3" type="ORF">ELD05_08065</name>
</gene>
<dbReference type="EMBL" id="CP034791">
    <property type="protein sequence ID" value="AZT90602.1"/>
    <property type="molecule type" value="Genomic_DNA"/>
</dbReference>